<comment type="caution">
    <text evidence="1">The sequence shown here is derived from an EMBL/GenBank/DDBJ whole genome shotgun (WGS) entry which is preliminary data.</text>
</comment>
<reference evidence="1 2" key="1">
    <citation type="journal article" date="2021" name="Environ. Microbiol.">
        <title>Gene family expansions and transcriptome signatures uncover fungal adaptations to wood decay.</title>
        <authorList>
            <person name="Hage H."/>
            <person name="Miyauchi S."/>
            <person name="Viragh M."/>
            <person name="Drula E."/>
            <person name="Min B."/>
            <person name="Chaduli D."/>
            <person name="Navarro D."/>
            <person name="Favel A."/>
            <person name="Norest M."/>
            <person name="Lesage-Meessen L."/>
            <person name="Balint B."/>
            <person name="Merenyi Z."/>
            <person name="de Eugenio L."/>
            <person name="Morin E."/>
            <person name="Martinez A.T."/>
            <person name="Baldrian P."/>
            <person name="Stursova M."/>
            <person name="Martinez M.J."/>
            <person name="Novotny C."/>
            <person name="Magnuson J.K."/>
            <person name="Spatafora J.W."/>
            <person name="Maurice S."/>
            <person name="Pangilinan J."/>
            <person name="Andreopoulos W."/>
            <person name="LaButti K."/>
            <person name="Hundley H."/>
            <person name="Na H."/>
            <person name="Kuo A."/>
            <person name="Barry K."/>
            <person name="Lipzen A."/>
            <person name="Henrissat B."/>
            <person name="Riley R."/>
            <person name="Ahrendt S."/>
            <person name="Nagy L.G."/>
            <person name="Grigoriev I.V."/>
            <person name="Martin F."/>
            <person name="Rosso M.N."/>
        </authorList>
    </citation>
    <scope>NUCLEOTIDE SEQUENCE [LARGE SCALE GENOMIC DNA]</scope>
    <source>
        <strain evidence="1 2">CIRM-BRFM 1785</strain>
    </source>
</reference>
<dbReference type="Proteomes" id="UP000814176">
    <property type="component" value="Unassembled WGS sequence"/>
</dbReference>
<organism evidence="1 2">
    <name type="scientific">Rhodofomes roseus</name>
    <dbReference type="NCBI Taxonomy" id="34475"/>
    <lineage>
        <taxon>Eukaryota</taxon>
        <taxon>Fungi</taxon>
        <taxon>Dikarya</taxon>
        <taxon>Basidiomycota</taxon>
        <taxon>Agaricomycotina</taxon>
        <taxon>Agaricomycetes</taxon>
        <taxon>Polyporales</taxon>
        <taxon>Rhodofomes</taxon>
    </lineage>
</organism>
<sequence>MLLTWSAVCLGAHVSRKGRNGRVRNLDSANGGHIKTATISTVKDSNCITSFFVSTVNSLQPQPCMPEVSTPVVLTGSIDPVDPDEHIDRLDGTGMPMMTSVEDHWIISSRHTSSDIAAGHCGSYTLSLSHYRSIRIWQLIASSSRRFRTCCLPSDVFPIGSCQQWLPEDRKPYHVVALRPICSCIMIPSLTRRTVLMCPQRLGEIGDSEAGNSASIATTVLRPFVERLWRQHIACGVAWIIRG</sequence>
<accession>A0ABQ8KRU0</accession>
<dbReference type="GeneID" id="71999290"/>
<dbReference type="EMBL" id="JADCUA010000004">
    <property type="protein sequence ID" value="KAH9841122.1"/>
    <property type="molecule type" value="Genomic_DNA"/>
</dbReference>
<evidence type="ECO:0000313" key="2">
    <source>
        <dbReference type="Proteomes" id="UP000814176"/>
    </source>
</evidence>
<proteinExistence type="predicted"/>
<dbReference type="RefSeq" id="XP_047782588.1">
    <property type="nucleotide sequence ID" value="XM_047918558.1"/>
</dbReference>
<keyword evidence="2" id="KW-1185">Reference proteome</keyword>
<protein>
    <submittedName>
        <fullName evidence="1">Uncharacterized protein</fullName>
    </submittedName>
</protein>
<gene>
    <name evidence="1" type="ORF">C8Q71DRAFT_439993</name>
</gene>
<evidence type="ECO:0000313" key="1">
    <source>
        <dbReference type="EMBL" id="KAH9841122.1"/>
    </source>
</evidence>
<name>A0ABQ8KRU0_9APHY</name>